<dbReference type="Proteomes" id="UP001155241">
    <property type="component" value="Unassembled WGS sequence"/>
</dbReference>
<gene>
    <name evidence="1" type="ORF">NG895_22810</name>
</gene>
<dbReference type="RefSeq" id="WP_252854852.1">
    <property type="nucleotide sequence ID" value="NZ_JAMXLR010000077.1"/>
</dbReference>
<sequence length="160" mass="18470">MPCYLFTYHAYGSWMPNRERGYVRRDEGLVAQDAHMDRLYVESMKGDQIRLTAELQRVIALSVVASQERQRFVACYTATDISHAHVLISWTDGRDAVKMRGLVKGSLSRALNAAFRSQKWFSEGGSRKRVRTRSHFDYLLGTYLPSHRGVKWSRYTGFVT</sequence>
<keyword evidence="2" id="KW-1185">Reference proteome</keyword>
<comment type="caution">
    <text evidence="1">The sequence shown here is derived from an EMBL/GenBank/DDBJ whole genome shotgun (WGS) entry which is preliminary data.</text>
</comment>
<evidence type="ECO:0000313" key="2">
    <source>
        <dbReference type="Proteomes" id="UP001155241"/>
    </source>
</evidence>
<evidence type="ECO:0008006" key="3">
    <source>
        <dbReference type="Google" id="ProtNLM"/>
    </source>
</evidence>
<dbReference type="EMBL" id="JAMXLR010000077">
    <property type="protein sequence ID" value="MCO6046738.1"/>
    <property type="molecule type" value="Genomic_DNA"/>
</dbReference>
<reference evidence="1" key="1">
    <citation type="submission" date="2022-06" db="EMBL/GenBank/DDBJ databases">
        <title>Aeoliella straminimaris, a novel planctomycete from sediments.</title>
        <authorList>
            <person name="Vitorino I.R."/>
            <person name="Lage O.M."/>
        </authorList>
    </citation>
    <scope>NUCLEOTIDE SEQUENCE</scope>
    <source>
        <strain evidence="1">ICT_H6.2</strain>
    </source>
</reference>
<proteinExistence type="predicted"/>
<accession>A0A9X2JJH4</accession>
<evidence type="ECO:0000313" key="1">
    <source>
        <dbReference type="EMBL" id="MCO6046738.1"/>
    </source>
</evidence>
<organism evidence="1 2">
    <name type="scientific">Aeoliella straminimaris</name>
    <dbReference type="NCBI Taxonomy" id="2954799"/>
    <lineage>
        <taxon>Bacteria</taxon>
        <taxon>Pseudomonadati</taxon>
        <taxon>Planctomycetota</taxon>
        <taxon>Planctomycetia</taxon>
        <taxon>Pirellulales</taxon>
        <taxon>Lacipirellulaceae</taxon>
        <taxon>Aeoliella</taxon>
    </lineage>
</organism>
<name>A0A9X2JJH4_9BACT</name>
<protein>
    <recommendedName>
        <fullName evidence="3">Transposase IS200-like domain-containing protein</fullName>
    </recommendedName>
</protein>
<dbReference type="AlphaFoldDB" id="A0A9X2JJH4"/>